<protein>
    <submittedName>
        <fullName evidence="7">Uncharacterized protein LOC116408910</fullName>
    </submittedName>
</protein>
<evidence type="ECO:0000313" key="8">
    <source>
        <dbReference type="Xenbase" id="XB-GENE-29094811"/>
    </source>
</evidence>
<proteinExistence type="predicted"/>
<dbReference type="InterPro" id="IPR007110">
    <property type="entry name" value="Ig-like_dom"/>
</dbReference>
<dbReference type="InterPro" id="IPR013783">
    <property type="entry name" value="Ig-like_fold"/>
</dbReference>
<evidence type="ECO:0000256" key="2">
    <source>
        <dbReference type="ARBA" id="ARBA00022729"/>
    </source>
</evidence>
<keyword evidence="6" id="KW-1185">Reference proteome</keyword>
<dbReference type="InterPro" id="IPR036179">
    <property type="entry name" value="Ig-like_dom_sf"/>
</dbReference>
<dbReference type="AGR" id="Xenbase:XB-GENE-29094811"/>
<evidence type="ECO:0000256" key="1">
    <source>
        <dbReference type="ARBA" id="ARBA00004370"/>
    </source>
</evidence>
<feature type="domain" description="Ig-like" evidence="5">
    <location>
        <begin position="292"/>
        <end position="403"/>
    </location>
</feature>
<dbReference type="Proteomes" id="UP000008143">
    <property type="component" value="Chromosome 2"/>
</dbReference>
<sequence length="548" mass="58715">MFPPSRWLGITDLHLTNAPTSVLFIWICPDTPMCLLLVPLLLSVAPGWAANIGPVYVAQNGSVLLSIPGYPNAERDFVTWRDGNGTLMGKFTNSSSYRQIWGCECELFRNGSLYLKRLGTVGDETYTVTVHNQGGTHLTTGSILVTVIEKVSAPRLYSSCSPDGRALIRCEVEAGTDPQYSWEEDGGNLSSSWNVRGNWMRGFAPVPVTVSCSVWNPVSEERSQRVSVFCPIPVSVPSLAVWCQQDGSARISCRTDSGTDPVFSWRVNGAHRQGDPSISGDGTWSQISVPPPAVGNTLCAVSNTISNGSSTLSFSCPVPLSDPVLGVSCESEERALLSCRVLTGSEPQYSWYINGTEIGNSSLRWRVSGNQLSVGLPPPPGNISCTVRNPISNGTVSVSSSVNCSVPVSDPVLEVSCLPNGSALVSCKVESGTNPFYSLIHNGETLRGNSSSPLVNVSVPLSPPGNISCSVTNRFSTRRVEGWSCPPPGRGSAIAGGVAVGQILCKSALFALYTALLCSMLRNLLRMRREEGEEIIYMNEIGNLQSRQ</sequence>
<keyword evidence="3" id="KW-0472">Membrane</keyword>
<gene>
    <name evidence="7 8" type="primary">LOC116408910</name>
</gene>
<dbReference type="AlphaFoldDB" id="A0A8J1J5P8"/>
<dbReference type="GeneID" id="116408910"/>
<dbReference type="OrthoDB" id="8439544at2759"/>
<evidence type="ECO:0000259" key="5">
    <source>
        <dbReference type="PROSITE" id="PS50835"/>
    </source>
</evidence>
<evidence type="ECO:0000313" key="6">
    <source>
        <dbReference type="Proteomes" id="UP000008143"/>
    </source>
</evidence>
<dbReference type="GO" id="GO:0006955">
    <property type="term" value="P:immune response"/>
    <property type="evidence" value="ECO:0000318"/>
    <property type="project" value="GO_Central"/>
</dbReference>
<dbReference type="Xenbase" id="XB-GENE-29094811">
    <property type="gene designation" value="LOC116408910"/>
</dbReference>
<dbReference type="PANTHER" id="PTHR12080:SF130">
    <property type="entry name" value="FC RECEPTOR-LIKE PROTEIN 5 ISOFORM X1"/>
    <property type="match status" value="1"/>
</dbReference>
<dbReference type="KEGG" id="xtr:116408910"/>
<dbReference type="PANTHER" id="PTHR12080">
    <property type="entry name" value="SIGNALING LYMPHOCYTIC ACTIVATION MOLECULE"/>
    <property type="match status" value="1"/>
</dbReference>
<reference evidence="7" key="1">
    <citation type="submission" date="2025-08" db="UniProtKB">
        <authorList>
            <consortium name="RefSeq"/>
        </authorList>
    </citation>
    <scope>IDENTIFICATION</scope>
    <source>
        <strain evidence="7">Nigerian</strain>
        <tissue evidence="7">Liver and blood</tissue>
    </source>
</reference>
<dbReference type="RefSeq" id="XP_031753193.1">
    <property type="nucleotide sequence ID" value="XM_031897333.1"/>
</dbReference>
<accession>A0A8J1J5P8</accession>
<keyword evidence="2" id="KW-0732">Signal</keyword>
<evidence type="ECO:0000256" key="3">
    <source>
        <dbReference type="ARBA" id="ARBA00023136"/>
    </source>
</evidence>
<evidence type="ECO:0000313" key="7">
    <source>
        <dbReference type="RefSeq" id="XP_031753193.1"/>
    </source>
</evidence>
<name>A0A8J1J5P8_XENTR</name>
<dbReference type="SUPFAM" id="SSF48726">
    <property type="entry name" value="Immunoglobulin"/>
    <property type="match status" value="4"/>
</dbReference>
<keyword evidence="4" id="KW-0325">Glycoprotein</keyword>
<dbReference type="OMA" id="WGCECEL"/>
<dbReference type="Gene3D" id="2.60.40.10">
    <property type="entry name" value="Immunoglobulins"/>
    <property type="match status" value="5"/>
</dbReference>
<comment type="subcellular location">
    <subcellularLocation>
        <location evidence="1">Membrane</location>
    </subcellularLocation>
</comment>
<dbReference type="InterPro" id="IPR015631">
    <property type="entry name" value="CD2/SLAM_rcpt"/>
</dbReference>
<evidence type="ECO:0000256" key="4">
    <source>
        <dbReference type="ARBA" id="ARBA00023180"/>
    </source>
</evidence>
<dbReference type="GO" id="GO:0016020">
    <property type="term" value="C:membrane"/>
    <property type="evidence" value="ECO:0007669"/>
    <property type="project" value="UniProtKB-SubCell"/>
</dbReference>
<organism evidence="6 7">
    <name type="scientific">Xenopus tropicalis</name>
    <name type="common">Western clawed frog</name>
    <name type="synonym">Silurana tropicalis</name>
    <dbReference type="NCBI Taxonomy" id="8364"/>
    <lineage>
        <taxon>Eukaryota</taxon>
        <taxon>Metazoa</taxon>
        <taxon>Chordata</taxon>
        <taxon>Craniata</taxon>
        <taxon>Vertebrata</taxon>
        <taxon>Euteleostomi</taxon>
        <taxon>Amphibia</taxon>
        <taxon>Batrachia</taxon>
        <taxon>Anura</taxon>
        <taxon>Pipoidea</taxon>
        <taxon>Pipidae</taxon>
        <taxon>Xenopodinae</taxon>
        <taxon>Xenopus</taxon>
        <taxon>Silurana</taxon>
    </lineage>
</organism>
<dbReference type="PROSITE" id="PS50835">
    <property type="entry name" value="IG_LIKE"/>
    <property type="match status" value="1"/>
</dbReference>